<organism evidence="3 4">
    <name type="scientific">Cohnella rhizosphaerae</name>
    <dbReference type="NCBI Taxonomy" id="1457232"/>
    <lineage>
        <taxon>Bacteria</taxon>
        <taxon>Bacillati</taxon>
        <taxon>Bacillota</taxon>
        <taxon>Bacilli</taxon>
        <taxon>Bacillales</taxon>
        <taxon>Paenibacillaceae</taxon>
        <taxon>Cohnella</taxon>
    </lineage>
</organism>
<evidence type="ECO:0000313" key="4">
    <source>
        <dbReference type="Proteomes" id="UP001153404"/>
    </source>
</evidence>
<feature type="region of interest" description="Disordered" evidence="1">
    <location>
        <begin position="40"/>
        <end position="72"/>
    </location>
</feature>
<dbReference type="InterPro" id="IPR011050">
    <property type="entry name" value="Pectin_lyase_fold/virulence"/>
</dbReference>
<dbReference type="AlphaFoldDB" id="A0A9X4QX22"/>
<evidence type="ECO:0000313" key="3">
    <source>
        <dbReference type="EMBL" id="MDG0814405.1"/>
    </source>
</evidence>
<dbReference type="Pfam" id="PF12708">
    <property type="entry name" value="Pect-lyase_RHGA_epim"/>
    <property type="match status" value="1"/>
</dbReference>
<dbReference type="Gene3D" id="2.160.20.10">
    <property type="entry name" value="Single-stranded right-handed beta-helix, Pectin lyase-like"/>
    <property type="match status" value="1"/>
</dbReference>
<dbReference type="Proteomes" id="UP001153404">
    <property type="component" value="Unassembled WGS sequence"/>
</dbReference>
<comment type="caution">
    <text evidence="3">The sequence shown here is derived from an EMBL/GenBank/DDBJ whole genome shotgun (WGS) entry which is preliminary data.</text>
</comment>
<feature type="domain" description="Rhamnogalacturonase A/B/Epimerase-like pectate lyase" evidence="2">
    <location>
        <begin position="9"/>
        <end position="36"/>
    </location>
</feature>
<dbReference type="RefSeq" id="WP_277539322.1">
    <property type="nucleotide sequence ID" value="NZ_JAPDIA010000009.1"/>
</dbReference>
<keyword evidence="4" id="KW-1185">Reference proteome</keyword>
<name>A0A9X4QX22_9BACL</name>
<accession>A0A9X4QX22</accession>
<proteinExistence type="predicted"/>
<evidence type="ECO:0000256" key="1">
    <source>
        <dbReference type="SAM" id="MobiDB-lite"/>
    </source>
</evidence>
<dbReference type="EMBL" id="JAPDIA010000009">
    <property type="protein sequence ID" value="MDG0814405.1"/>
    <property type="molecule type" value="Genomic_DNA"/>
</dbReference>
<reference evidence="3" key="1">
    <citation type="submission" date="2022-10" db="EMBL/GenBank/DDBJ databases">
        <title>Comparative genomic analysis of Cohnella hashimotonis sp. nov., isolated from the International Space Station.</title>
        <authorList>
            <person name="Simpson A."/>
            <person name="Venkateswaran K."/>
        </authorList>
    </citation>
    <scope>NUCLEOTIDE SEQUENCE</scope>
    <source>
        <strain evidence="3">DSM 28161</strain>
    </source>
</reference>
<evidence type="ECO:0000259" key="2">
    <source>
        <dbReference type="Pfam" id="PF12708"/>
    </source>
</evidence>
<gene>
    <name evidence="3" type="ORF">OMP40_37835</name>
</gene>
<dbReference type="SUPFAM" id="SSF51126">
    <property type="entry name" value="Pectin lyase-like"/>
    <property type="match status" value="1"/>
</dbReference>
<protein>
    <recommendedName>
        <fullName evidence="2">Rhamnogalacturonase A/B/Epimerase-like pectate lyase domain-containing protein</fullName>
    </recommendedName>
</protein>
<dbReference type="InterPro" id="IPR012334">
    <property type="entry name" value="Pectin_lyas_fold"/>
</dbReference>
<dbReference type="InterPro" id="IPR024535">
    <property type="entry name" value="RHGA/B-epi-like_pectate_lyase"/>
</dbReference>
<sequence length="72" mass="7402">MRTDMEGYLNVKDYGAAGNGTNDDARAIANAIAASRRSECGLRADNGRDPVPSRPLPAGNGLGIPPTAYPSG</sequence>